<dbReference type="Gene3D" id="3.40.47.10">
    <property type="match status" value="2"/>
</dbReference>
<dbReference type="InterPro" id="IPR016039">
    <property type="entry name" value="Thiolase-like"/>
</dbReference>
<evidence type="ECO:0000313" key="5">
    <source>
        <dbReference type="EMBL" id="MDR6804224.1"/>
    </source>
</evidence>
<evidence type="ECO:0000256" key="2">
    <source>
        <dbReference type="ARBA" id="ARBA00023315"/>
    </source>
</evidence>
<reference evidence="5 6" key="1">
    <citation type="submission" date="2023-07" db="EMBL/GenBank/DDBJ databases">
        <title>Sorghum-associated microbial communities from plants grown in Nebraska, USA.</title>
        <authorList>
            <person name="Schachtman D."/>
        </authorList>
    </citation>
    <scope>NUCLEOTIDE SEQUENCE [LARGE SCALE GENOMIC DNA]</scope>
    <source>
        <strain evidence="5 6">BE57</strain>
    </source>
</reference>
<evidence type="ECO:0000259" key="4">
    <source>
        <dbReference type="Pfam" id="PF08545"/>
    </source>
</evidence>
<dbReference type="InterPro" id="IPR013747">
    <property type="entry name" value="ACP_syn_III_C"/>
</dbReference>
<dbReference type="EMBL" id="JAVDTI010000001">
    <property type="protein sequence ID" value="MDR6804224.1"/>
    <property type="molecule type" value="Genomic_DNA"/>
</dbReference>
<proteinExistence type="predicted"/>
<comment type="caution">
    <text evidence="5">The sequence shown here is derived from an EMBL/GenBank/DDBJ whole genome shotgun (WGS) entry which is preliminary data.</text>
</comment>
<evidence type="ECO:0000256" key="1">
    <source>
        <dbReference type="ARBA" id="ARBA00022679"/>
    </source>
</evidence>
<feature type="domain" description="Beta-ketoacyl-[acyl-carrier-protein] synthase III N-terminal" evidence="4">
    <location>
        <begin position="134"/>
        <end position="208"/>
    </location>
</feature>
<dbReference type="Pfam" id="PF08541">
    <property type="entry name" value="ACP_syn_III_C"/>
    <property type="match status" value="1"/>
</dbReference>
<evidence type="ECO:0000313" key="6">
    <source>
        <dbReference type="Proteomes" id="UP001264980"/>
    </source>
</evidence>
<accession>A0ABU1QSV9</accession>
<organism evidence="5 6">
    <name type="scientific">Dyadobacter fermentans</name>
    <dbReference type="NCBI Taxonomy" id="94254"/>
    <lineage>
        <taxon>Bacteria</taxon>
        <taxon>Pseudomonadati</taxon>
        <taxon>Bacteroidota</taxon>
        <taxon>Cytophagia</taxon>
        <taxon>Cytophagales</taxon>
        <taxon>Spirosomataceae</taxon>
        <taxon>Dyadobacter</taxon>
    </lineage>
</organism>
<keyword evidence="2 5" id="KW-0012">Acyltransferase</keyword>
<dbReference type="Pfam" id="PF08545">
    <property type="entry name" value="ACP_syn_III"/>
    <property type="match status" value="1"/>
</dbReference>
<dbReference type="EC" id="2.3.1.180" evidence="5"/>
<dbReference type="GO" id="GO:0033818">
    <property type="term" value="F:beta-ketoacyl-acyl-carrier-protein synthase III activity"/>
    <property type="evidence" value="ECO:0007669"/>
    <property type="project" value="UniProtKB-EC"/>
</dbReference>
<dbReference type="CDD" id="cd00830">
    <property type="entry name" value="KAS_III"/>
    <property type="match status" value="1"/>
</dbReference>
<feature type="domain" description="Beta-ketoacyl-[acyl-carrier-protein] synthase III C-terminal" evidence="3">
    <location>
        <begin position="260"/>
        <end position="358"/>
    </location>
</feature>
<dbReference type="SUPFAM" id="SSF53901">
    <property type="entry name" value="Thiolase-like"/>
    <property type="match status" value="1"/>
</dbReference>
<protein>
    <submittedName>
        <fullName evidence="5">3-oxoacyl-[acyl-carrier-protein] synthase-3</fullName>
        <ecNumber evidence="5">2.3.1.180</ecNumber>
    </submittedName>
</protein>
<dbReference type="RefSeq" id="WP_309981541.1">
    <property type="nucleotide sequence ID" value="NZ_JAVDTI010000001.1"/>
</dbReference>
<dbReference type="PANTHER" id="PTHR34069">
    <property type="entry name" value="3-OXOACYL-[ACYL-CARRIER-PROTEIN] SYNTHASE 3"/>
    <property type="match status" value="1"/>
</dbReference>
<name>A0ABU1QSV9_9BACT</name>
<keyword evidence="6" id="KW-1185">Reference proteome</keyword>
<keyword evidence="1 5" id="KW-0808">Transferase</keyword>
<dbReference type="Proteomes" id="UP001264980">
    <property type="component" value="Unassembled WGS sequence"/>
</dbReference>
<evidence type="ECO:0000259" key="3">
    <source>
        <dbReference type="Pfam" id="PF08541"/>
    </source>
</evidence>
<gene>
    <name evidence="5" type="ORF">J2W84_001261</name>
</gene>
<sequence>MKNDFFSVITGSGCYIPTLKVPNDHFLENIFFDRDGLRLTKANPDIISQFEKITGITERRYVTDDLMASDIGYFAAQEALRSSSVDQESLDYIIVAHNFGDIPASNCRSGLVPSLASRIKNRLQIHNPSTVCLDLPFGCAGWLQGVIQSDIFIRCGAAKRVLVIGAETLSRVCDPHDRDSMIYADGAGAVIVERVQSDRPVGILSHVVKSYTDELAYVLQMGRSYNPDYDDGATFLKMNGRKLYESVLKTVPATVKESIQTASLSIGDIDKILIHQANEKMNEAILSHLFHLYGRKDHPEDIMPMSISLLGNSSVATLPTLFDLIAKGNFGKHTFTAGSNIVFASLGAGINMNALVYKLPE</sequence>
<dbReference type="InterPro" id="IPR013751">
    <property type="entry name" value="ACP_syn_III_N"/>
</dbReference>
<dbReference type="PANTHER" id="PTHR34069:SF3">
    <property type="entry name" value="ACYL-COA:ACYL-COA ALKYLTRANSFERASE"/>
    <property type="match status" value="1"/>
</dbReference>